<dbReference type="InterPro" id="IPR016035">
    <property type="entry name" value="Acyl_Trfase/lysoPLipase"/>
</dbReference>
<name>A0A660SJC9_UNCT6</name>
<dbReference type="AlphaFoldDB" id="A0A660SJC9"/>
<feature type="non-terminal residue" evidence="1">
    <location>
        <position position="43"/>
    </location>
</feature>
<protein>
    <submittedName>
        <fullName evidence="1">Malonyl CoA-acyl carrier protein transacylase</fullName>
    </submittedName>
</protein>
<dbReference type="Proteomes" id="UP000271125">
    <property type="component" value="Unassembled WGS sequence"/>
</dbReference>
<gene>
    <name evidence="1" type="ORF">DRP43_03635</name>
</gene>
<proteinExistence type="predicted"/>
<accession>A0A660SJC9</accession>
<dbReference type="InterPro" id="IPR001227">
    <property type="entry name" value="Ac_transferase_dom_sf"/>
</dbReference>
<comment type="caution">
    <text evidence="1">The sequence shown here is derived from an EMBL/GenBank/DDBJ whole genome shotgun (WGS) entry which is preliminary data.</text>
</comment>
<dbReference type="EMBL" id="QNBD01000147">
    <property type="protein sequence ID" value="RKX70196.1"/>
    <property type="molecule type" value="Genomic_DNA"/>
</dbReference>
<dbReference type="SUPFAM" id="SSF52151">
    <property type="entry name" value="FabD/lysophospholipase-like"/>
    <property type="match status" value="1"/>
</dbReference>
<dbReference type="GO" id="GO:0016740">
    <property type="term" value="F:transferase activity"/>
    <property type="evidence" value="ECO:0007669"/>
    <property type="project" value="InterPro"/>
</dbReference>
<evidence type="ECO:0000313" key="1">
    <source>
        <dbReference type="EMBL" id="RKX70196.1"/>
    </source>
</evidence>
<reference evidence="1 2" key="1">
    <citation type="submission" date="2018-06" db="EMBL/GenBank/DDBJ databases">
        <title>Extensive metabolic versatility and redundancy in microbially diverse, dynamic hydrothermal sediments.</title>
        <authorList>
            <person name="Dombrowski N."/>
            <person name="Teske A."/>
            <person name="Baker B.J."/>
        </authorList>
    </citation>
    <scope>NUCLEOTIDE SEQUENCE [LARGE SCALE GENOMIC DNA]</scope>
    <source>
        <strain evidence="1">B10_G13</strain>
    </source>
</reference>
<evidence type="ECO:0000313" key="2">
    <source>
        <dbReference type="Proteomes" id="UP000271125"/>
    </source>
</evidence>
<dbReference type="Gene3D" id="3.40.366.10">
    <property type="entry name" value="Malonyl-Coenzyme A Acyl Carrier Protein, domain 2"/>
    <property type="match status" value="1"/>
</dbReference>
<sequence>MSKIAAIFPGQGAQKVGMGKDLKEDFLQVSQMHIKADEILGFK</sequence>
<organism evidence="1 2">
    <name type="scientific">candidate division TA06 bacterium</name>
    <dbReference type="NCBI Taxonomy" id="2250710"/>
    <lineage>
        <taxon>Bacteria</taxon>
        <taxon>Bacteria division TA06</taxon>
    </lineage>
</organism>